<dbReference type="EMBL" id="FNVO01000003">
    <property type="protein sequence ID" value="SEG15949.1"/>
    <property type="molecule type" value="Genomic_DNA"/>
</dbReference>
<keyword evidence="2" id="KW-1185">Reference proteome</keyword>
<gene>
    <name evidence="1" type="ORF">SAMN04489712_103437</name>
</gene>
<proteinExistence type="predicted"/>
<evidence type="ECO:0000313" key="2">
    <source>
        <dbReference type="Proteomes" id="UP000236723"/>
    </source>
</evidence>
<name>A0A1H5XVX3_9ACTN</name>
<dbReference type="Proteomes" id="UP000236723">
    <property type="component" value="Unassembled WGS sequence"/>
</dbReference>
<dbReference type="OrthoDB" id="3537448at2"/>
<organism evidence="1 2">
    <name type="scientific">Thermomonospora echinospora</name>
    <dbReference type="NCBI Taxonomy" id="1992"/>
    <lineage>
        <taxon>Bacteria</taxon>
        <taxon>Bacillati</taxon>
        <taxon>Actinomycetota</taxon>
        <taxon>Actinomycetes</taxon>
        <taxon>Streptosporangiales</taxon>
        <taxon>Thermomonosporaceae</taxon>
        <taxon>Thermomonospora</taxon>
    </lineage>
</organism>
<protein>
    <submittedName>
        <fullName evidence="1">Uncharacterized protein</fullName>
    </submittedName>
</protein>
<dbReference type="AlphaFoldDB" id="A0A1H5XVX3"/>
<sequence>MPRTQLIADYLRAQARSRIDRVEKDDHGHNARTAIALIDAADYVTTLDEHAQVLVRLAVAGCFSGGRFDPGGEGERIVGDWHHDLGPADPAELLESLAEAAERGVALAPRPPQPRPAYP</sequence>
<reference evidence="2" key="1">
    <citation type="submission" date="2016-10" db="EMBL/GenBank/DDBJ databases">
        <authorList>
            <person name="Varghese N."/>
            <person name="Submissions S."/>
        </authorList>
    </citation>
    <scope>NUCLEOTIDE SEQUENCE [LARGE SCALE GENOMIC DNA]</scope>
    <source>
        <strain evidence="2">DSM 43163</strain>
    </source>
</reference>
<evidence type="ECO:0000313" key="1">
    <source>
        <dbReference type="EMBL" id="SEG15949.1"/>
    </source>
</evidence>
<dbReference type="RefSeq" id="WP_103937351.1">
    <property type="nucleotide sequence ID" value="NZ_FNVO01000003.1"/>
</dbReference>
<accession>A0A1H5XVX3</accession>